<feature type="transmembrane region" description="Helical" evidence="12">
    <location>
        <begin position="580"/>
        <end position="598"/>
    </location>
</feature>
<evidence type="ECO:0000256" key="2">
    <source>
        <dbReference type="ARBA" id="ARBA00022475"/>
    </source>
</evidence>
<dbReference type="Gene3D" id="1.20.1070.10">
    <property type="entry name" value="Rhodopsin 7-helix transmembrane proteins"/>
    <property type="match status" value="2"/>
</dbReference>
<keyword evidence="3 10" id="KW-0812">Transmembrane</keyword>
<dbReference type="GeneID" id="106156573"/>
<proteinExistence type="inferred from homology"/>
<dbReference type="GO" id="GO:0005886">
    <property type="term" value="C:plasma membrane"/>
    <property type="evidence" value="ECO:0007669"/>
    <property type="project" value="UniProtKB-SubCell"/>
</dbReference>
<dbReference type="PROSITE" id="PS50262">
    <property type="entry name" value="G_PROTEIN_RECEP_F1_2"/>
    <property type="match status" value="1"/>
</dbReference>
<dbReference type="PRINTS" id="PR00242">
    <property type="entry name" value="DOPAMINER"/>
</dbReference>
<dbReference type="FunCoup" id="A0A2R2MQ48">
    <property type="interactions" value="176"/>
</dbReference>
<protein>
    <submittedName>
        <fullName evidence="15">Uncharacterized protein LOC106156573</fullName>
    </submittedName>
</protein>
<dbReference type="PANTHER" id="PTHR24248">
    <property type="entry name" value="ADRENERGIC RECEPTOR-RELATED G-PROTEIN COUPLED RECEPTOR"/>
    <property type="match status" value="1"/>
</dbReference>
<evidence type="ECO:0000256" key="8">
    <source>
        <dbReference type="ARBA" id="ARBA00023170"/>
    </source>
</evidence>
<feature type="transmembrane region" description="Helical" evidence="12">
    <location>
        <begin position="618"/>
        <end position="639"/>
    </location>
</feature>
<dbReference type="CDD" id="cd15053">
    <property type="entry name" value="7tmA_D2-like_dopamine_R"/>
    <property type="match status" value="1"/>
</dbReference>
<name>A0A2R2MQ48_LINAN</name>
<dbReference type="GO" id="GO:0045202">
    <property type="term" value="C:synapse"/>
    <property type="evidence" value="ECO:0007669"/>
    <property type="project" value="GOC"/>
</dbReference>
<keyword evidence="9 10" id="KW-0807">Transducer</keyword>
<dbReference type="PROSITE" id="PS00237">
    <property type="entry name" value="G_PROTEIN_RECEP_F1_1"/>
    <property type="match status" value="1"/>
</dbReference>
<dbReference type="InterPro" id="IPR017452">
    <property type="entry name" value="GPCR_Rhodpsn_7TM"/>
</dbReference>
<evidence type="ECO:0000256" key="9">
    <source>
        <dbReference type="ARBA" id="ARBA00023224"/>
    </source>
</evidence>
<evidence type="ECO:0000256" key="11">
    <source>
        <dbReference type="SAM" id="MobiDB-lite"/>
    </source>
</evidence>
<evidence type="ECO:0000256" key="10">
    <source>
        <dbReference type="RuleBase" id="RU000688"/>
    </source>
</evidence>
<keyword evidence="2" id="KW-1003">Cell membrane</keyword>
<evidence type="ECO:0000256" key="1">
    <source>
        <dbReference type="ARBA" id="ARBA00004651"/>
    </source>
</evidence>
<feature type="transmembrane region" description="Helical" evidence="12">
    <location>
        <begin position="545"/>
        <end position="568"/>
    </location>
</feature>
<reference evidence="15" key="1">
    <citation type="submission" date="2025-08" db="UniProtKB">
        <authorList>
            <consortium name="RefSeq"/>
        </authorList>
    </citation>
    <scope>IDENTIFICATION</scope>
    <source>
        <tissue evidence="15">Gonads</tissue>
    </source>
</reference>
<dbReference type="InterPro" id="IPR000929">
    <property type="entry name" value="Dopamine_rcpt"/>
</dbReference>
<dbReference type="Pfam" id="PF00001">
    <property type="entry name" value="7tm_1"/>
    <property type="match status" value="1"/>
</dbReference>
<evidence type="ECO:0000313" key="15">
    <source>
        <dbReference type="RefSeq" id="XP_023932369.1"/>
    </source>
</evidence>
<dbReference type="STRING" id="7574.A0A2R2MQ48"/>
<feature type="domain" description="G-protein coupled receptors family 1 profile" evidence="13">
    <location>
        <begin position="560"/>
        <end position="987"/>
    </location>
</feature>
<dbReference type="OrthoDB" id="10010417at2759"/>
<gene>
    <name evidence="15" type="primary">LOC106156573</name>
</gene>
<sequence length="1009" mass="110738">MASSTHMPRPNITNVDGFTGGLITNKGEIPGGRELESAAHRAVNVTEALLEARNTSVAGGVNGNIFPELFRYNSSDFDKTVAANESRNYHIAKNVKQILIKGFQTNLENTTRNADGDVIRYANTEANKESGFPGAASESDGAATTTLRSWWPSYGDFNNNSDISTSSVFQNTTSSVPSDAKSILRSGLKNLTDELTSGSDTDGATTPHTVQITLSGESRPSHLQLWTKRFTETTFTDHFRGTVGDQTTGSYYRGNFINTFNNVTDIDDGIGVGTESAITTSSPGIERAADFFNVSSINNSTPTFNNSASVTHFTDRQNITAELFDGAKAAAQAFTESIKDPGTFFTSSPSEAGELNKHYSSTPVGSSSVNSSSGYLNLTSITPPTLSDLSETLVDNLTQSSFQHEELQSISSFAQYPAYDQLQSAKTVANTFPSVVANSSDWTKPSSVVRETISVVHNVTGSLTEALTANTSSLVTERLKESFNSTWSTNAAAAAGAGPHGESAFLGNTTLADLMCPNATWCVSVTTEYANVTNGTEESDADIRYWLLFLLFIPLLTIFGNVLVCLSVFKEKSLQHVTNYFIVSLAVADIMVAFLVMPPAVYYEVRGLWMLSDILCDAWVSFDVMFSTASILNLVAISVDRFIAVTQPIKYAKHKNSKRVYVTLALVWVISVAIALPIALGQNYSPQRGPHECRFYNSDFLIWSSMGSFYIPCIIMVFLYWRIFRAIRQRGKKAKKMTRANVIENPAQQDDSSDEKKPLKQDQLKLDTRVELENLKTTSCTVTTMLAPASDEEDVWVRMEDVHRTMAANDGSHVIANSTAETALIDSNNKNPHQNGKTTNSNMVQISASDSESIPNSPDTNRLKFFQTAKNKLLCRNGSVIGDTHPGNGHGKKQGLRPHIKVTFPLTRRKTKREGSKEKKATKTLAIVLGVFLFCWVPFFTVNIINAICIRYELKEHASVCNSIDGLLFSLFTWLGYVNSFMNPVIYTVFNMEFRKAFKKLLTNPCAKY</sequence>
<keyword evidence="6 12" id="KW-0472">Membrane</keyword>
<dbReference type="RefSeq" id="XP_023932369.1">
    <property type="nucleotide sequence ID" value="XM_024076601.1"/>
</dbReference>
<evidence type="ECO:0000256" key="3">
    <source>
        <dbReference type="ARBA" id="ARBA00022692"/>
    </source>
</evidence>
<evidence type="ECO:0000313" key="14">
    <source>
        <dbReference type="Proteomes" id="UP000085678"/>
    </source>
</evidence>
<dbReference type="PANTHER" id="PTHR24248:SF125">
    <property type="entry name" value="DOPAMINE D2-LIKE RECEPTOR"/>
    <property type="match status" value="1"/>
</dbReference>
<dbReference type="SUPFAM" id="SSF81321">
    <property type="entry name" value="Family A G protein-coupled receptor-like"/>
    <property type="match status" value="1"/>
</dbReference>
<feature type="transmembrane region" description="Helical" evidence="12">
    <location>
        <begin position="925"/>
        <end position="948"/>
    </location>
</feature>
<keyword evidence="7" id="KW-1015">Disulfide bond</keyword>
<comment type="subcellular location">
    <subcellularLocation>
        <location evidence="1">Cell membrane</location>
        <topology evidence="1">Multi-pass membrane protein</topology>
    </subcellularLocation>
</comment>
<evidence type="ECO:0000256" key="7">
    <source>
        <dbReference type="ARBA" id="ARBA00023157"/>
    </source>
</evidence>
<dbReference type="KEGG" id="lak:106156573"/>
<organism evidence="14 15">
    <name type="scientific">Lingula anatina</name>
    <name type="common">Brachiopod</name>
    <name type="synonym">Lingula unguis</name>
    <dbReference type="NCBI Taxonomy" id="7574"/>
    <lineage>
        <taxon>Eukaryota</taxon>
        <taxon>Metazoa</taxon>
        <taxon>Spiralia</taxon>
        <taxon>Lophotrochozoa</taxon>
        <taxon>Brachiopoda</taxon>
        <taxon>Linguliformea</taxon>
        <taxon>Lingulata</taxon>
        <taxon>Lingulida</taxon>
        <taxon>Linguloidea</taxon>
        <taxon>Lingulidae</taxon>
        <taxon>Lingula</taxon>
    </lineage>
</organism>
<accession>A0A2R2MQ48</accession>
<feature type="transmembrane region" description="Helical" evidence="12">
    <location>
        <begin position="968"/>
        <end position="990"/>
    </location>
</feature>
<keyword evidence="14" id="KW-1185">Reference proteome</keyword>
<dbReference type="PRINTS" id="PR00237">
    <property type="entry name" value="GPCRRHODOPSN"/>
</dbReference>
<dbReference type="Proteomes" id="UP000085678">
    <property type="component" value="Unplaced"/>
</dbReference>
<evidence type="ECO:0000256" key="12">
    <source>
        <dbReference type="SAM" id="Phobius"/>
    </source>
</evidence>
<dbReference type="FunFam" id="1.20.1070.10:FF:000523">
    <property type="entry name" value="5-hydroxytryptamine receptor 2B"/>
    <property type="match status" value="1"/>
</dbReference>
<dbReference type="GO" id="GO:0001591">
    <property type="term" value="F:dopamine neurotransmitter receptor activity, coupled via Gi/Go"/>
    <property type="evidence" value="ECO:0007669"/>
    <property type="project" value="TreeGrafter"/>
</dbReference>
<comment type="similarity">
    <text evidence="10">Belongs to the G-protein coupled receptor 1 family.</text>
</comment>
<feature type="transmembrane region" description="Helical" evidence="12">
    <location>
        <begin position="660"/>
        <end position="680"/>
    </location>
</feature>
<feature type="transmembrane region" description="Helical" evidence="12">
    <location>
        <begin position="700"/>
        <end position="723"/>
    </location>
</feature>
<dbReference type="GO" id="GO:0004930">
    <property type="term" value="F:G protein-coupled receptor activity"/>
    <property type="evidence" value="ECO:0007669"/>
    <property type="project" value="UniProtKB-KW"/>
</dbReference>
<keyword evidence="4 12" id="KW-1133">Transmembrane helix</keyword>
<evidence type="ECO:0000259" key="13">
    <source>
        <dbReference type="PROSITE" id="PS50262"/>
    </source>
</evidence>
<dbReference type="InterPro" id="IPR000276">
    <property type="entry name" value="GPCR_Rhodpsn"/>
</dbReference>
<evidence type="ECO:0000256" key="5">
    <source>
        <dbReference type="ARBA" id="ARBA00023040"/>
    </source>
</evidence>
<dbReference type="SMART" id="SM01381">
    <property type="entry name" value="7TM_GPCR_Srsx"/>
    <property type="match status" value="1"/>
</dbReference>
<keyword evidence="8 10" id="KW-0675">Receptor</keyword>
<feature type="region of interest" description="Disordered" evidence="11">
    <location>
        <begin position="735"/>
        <end position="763"/>
    </location>
</feature>
<keyword evidence="5 10" id="KW-0297">G-protein coupled receptor</keyword>
<feature type="compositionally biased region" description="Basic and acidic residues" evidence="11">
    <location>
        <begin position="754"/>
        <end position="763"/>
    </location>
</feature>
<dbReference type="InParanoid" id="A0A2R2MQ48"/>
<evidence type="ECO:0000256" key="4">
    <source>
        <dbReference type="ARBA" id="ARBA00022989"/>
    </source>
</evidence>
<dbReference type="AlphaFoldDB" id="A0A2R2MQ48"/>
<evidence type="ECO:0000256" key="6">
    <source>
        <dbReference type="ARBA" id="ARBA00023136"/>
    </source>
</evidence>